<gene>
    <name evidence="1" type="ORF">C7377_0517</name>
</gene>
<protein>
    <recommendedName>
        <fullName evidence="3">Porin</fullName>
    </recommendedName>
</protein>
<keyword evidence="2" id="KW-1185">Reference proteome</keyword>
<accession>A0A7L4UR30</accession>
<organism evidence="1 2">
    <name type="scientific">Balneicella halophila</name>
    <dbReference type="NCBI Taxonomy" id="1537566"/>
    <lineage>
        <taxon>Bacteria</taxon>
        <taxon>Pseudomonadati</taxon>
        <taxon>Bacteroidota</taxon>
        <taxon>Bacteroidia</taxon>
        <taxon>Bacteroidales</taxon>
        <taxon>Balneicellaceae</taxon>
        <taxon>Balneicella</taxon>
    </lineage>
</organism>
<comment type="caution">
    <text evidence="1">The sequence shown here is derived from an EMBL/GenBank/DDBJ whole genome shotgun (WGS) entry which is preliminary data.</text>
</comment>
<dbReference type="AlphaFoldDB" id="A0A7L4UR30"/>
<evidence type="ECO:0000313" key="2">
    <source>
        <dbReference type="Proteomes" id="UP000251835"/>
    </source>
</evidence>
<sequence length="411" mass="45902">MKKFILFIIASLSAINGSFGQTDDKVKVELSGFISAKFFYDTREGISSRNGDFLFYPAPEIIDDNGNDLNDVSKFHFNTLHSRLRVKTTSFSLWGGSLSSYLEADFYGISQGDIGQFRIRHAYLDYKRNKSNLIVGQYWHPMFVTSCYPTTSLISLGTPGGVLSRNPQIRYTYHFTKDIKASITALSQLNFKSDGPQGASADYISNSGIPEFNLHIEAKPLSQWTIGAVGGTKKLVPRTVNDENNKVDESIQSYHLAVYSAVKTSKMEYKLQGIYAENGNNMRLLGGYAVSGINQAKGEYNYTPIASLSSWGEIVSHYPSLVNFGLFAAYSKNLGASEEVIAENGVYTRGKDINQLFKVAPRISLQHKTFKIIAEITQIYADYGTPNVKMKVKDTNRVGLTRFQLHVLYNF</sequence>
<evidence type="ECO:0008006" key="3">
    <source>
        <dbReference type="Google" id="ProtNLM"/>
    </source>
</evidence>
<dbReference type="OrthoDB" id="9802177at2"/>
<dbReference type="EMBL" id="QENZ01000003">
    <property type="protein sequence ID" value="PVX52210.1"/>
    <property type="molecule type" value="Genomic_DNA"/>
</dbReference>
<proteinExistence type="predicted"/>
<reference evidence="1 2" key="1">
    <citation type="submission" date="2018-05" db="EMBL/GenBank/DDBJ databases">
        <title>Genomic Encyclopedia of Type Strains, Phase IV (KMG-IV): sequencing the most valuable type-strain genomes for metagenomic binning, comparative biology and taxonomic classification.</title>
        <authorList>
            <person name="Goeker M."/>
        </authorList>
    </citation>
    <scope>NUCLEOTIDE SEQUENCE [LARGE SCALE GENOMIC DNA]</scope>
    <source>
        <strain evidence="1 2">DSM 28579</strain>
    </source>
</reference>
<dbReference type="Proteomes" id="UP000251835">
    <property type="component" value="Unassembled WGS sequence"/>
</dbReference>
<dbReference type="RefSeq" id="WP_116495752.1">
    <property type="nucleotide sequence ID" value="NZ_QENZ01000003.1"/>
</dbReference>
<name>A0A7L4UR30_BALHA</name>
<dbReference type="SUPFAM" id="SSF56935">
    <property type="entry name" value="Porins"/>
    <property type="match status" value="1"/>
</dbReference>
<evidence type="ECO:0000313" key="1">
    <source>
        <dbReference type="EMBL" id="PVX52210.1"/>
    </source>
</evidence>